<dbReference type="PROSITE" id="PS50110">
    <property type="entry name" value="RESPONSE_REGULATORY"/>
    <property type="match status" value="1"/>
</dbReference>
<dbReference type="Proteomes" id="UP000518605">
    <property type="component" value="Unassembled WGS sequence"/>
</dbReference>
<keyword evidence="7" id="KW-0804">Transcription</keyword>
<feature type="domain" description="Response regulatory" evidence="10">
    <location>
        <begin position="2"/>
        <end position="119"/>
    </location>
</feature>
<gene>
    <name evidence="11" type="ORF">FHS16_001522</name>
</gene>
<dbReference type="PANTHER" id="PTHR42713">
    <property type="entry name" value="HISTIDINE KINASE-RELATED"/>
    <property type="match status" value="1"/>
</dbReference>
<keyword evidence="6" id="KW-0238">DNA-binding</keyword>
<protein>
    <submittedName>
        <fullName evidence="11">Two-component system response regulator YesN</fullName>
    </submittedName>
</protein>
<evidence type="ECO:0000313" key="11">
    <source>
        <dbReference type="EMBL" id="MBB3151479.1"/>
    </source>
</evidence>
<dbReference type="Gene3D" id="1.10.10.60">
    <property type="entry name" value="Homeodomain-like"/>
    <property type="match status" value="2"/>
</dbReference>
<dbReference type="SUPFAM" id="SSF46689">
    <property type="entry name" value="Homeodomain-like"/>
    <property type="match status" value="2"/>
</dbReference>
<dbReference type="CDD" id="cd17536">
    <property type="entry name" value="REC_YesN-like"/>
    <property type="match status" value="1"/>
</dbReference>
<dbReference type="SMART" id="SM00448">
    <property type="entry name" value="REC"/>
    <property type="match status" value="1"/>
</dbReference>
<dbReference type="SUPFAM" id="SSF52172">
    <property type="entry name" value="CheY-like"/>
    <property type="match status" value="1"/>
</dbReference>
<evidence type="ECO:0000256" key="6">
    <source>
        <dbReference type="ARBA" id="ARBA00023125"/>
    </source>
</evidence>
<dbReference type="InterPro" id="IPR041522">
    <property type="entry name" value="CdaR_GGDEF"/>
</dbReference>
<keyword evidence="12" id="KW-1185">Reference proteome</keyword>
<dbReference type="PRINTS" id="PR00032">
    <property type="entry name" value="HTHARAC"/>
</dbReference>
<dbReference type="PROSITE" id="PS01124">
    <property type="entry name" value="HTH_ARAC_FAMILY_2"/>
    <property type="match status" value="1"/>
</dbReference>
<dbReference type="PANTHER" id="PTHR42713:SF3">
    <property type="entry name" value="TRANSCRIPTIONAL REGULATORY PROTEIN HPTR"/>
    <property type="match status" value="1"/>
</dbReference>
<evidence type="ECO:0000259" key="10">
    <source>
        <dbReference type="PROSITE" id="PS50110"/>
    </source>
</evidence>
<dbReference type="InterPro" id="IPR001789">
    <property type="entry name" value="Sig_transdc_resp-reg_receiver"/>
</dbReference>
<comment type="caution">
    <text evidence="11">The sequence shown here is derived from an EMBL/GenBank/DDBJ whole genome shotgun (WGS) entry which is preliminary data.</text>
</comment>
<dbReference type="GO" id="GO:0003700">
    <property type="term" value="F:DNA-binding transcription factor activity"/>
    <property type="evidence" value="ECO:0007669"/>
    <property type="project" value="InterPro"/>
</dbReference>
<dbReference type="Pfam" id="PF00072">
    <property type="entry name" value="Response_reg"/>
    <property type="match status" value="1"/>
</dbReference>
<evidence type="ECO:0000256" key="8">
    <source>
        <dbReference type="PROSITE-ProRule" id="PRU00169"/>
    </source>
</evidence>
<dbReference type="InterPro" id="IPR018062">
    <property type="entry name" value="HTH_AraC-typ_CS"/>
</dbReference>
<dbReference type="SMART" id="SM00342">
    <property type="entry name" value="HTH_ARAC"/>
    <property type="match status" value="1"/>
</dbReference>
<evidence type="ECO:0000256" key="4">
    <source>
        <dbReference type="ARBA" id="ARBA00023012"/>
    </source>
</evidence>
<dbReference type="PROSITE" id="PS00041">
    <property type="entry name" value="HTH_ARAC_FAMILY_1"/>
    <property type="match status" value="1"/>
</dbReference>
<dbReference type="AlphaFoldDB" id="A0A7W5G8V4"/>
<keyword evidence="4" id="KW-0902">Two-component regulatory system</keyword>
<keyword evidence="3 8" id="KW-0597">Phosphoprotein</keyword>
<proteinExistence type="predicted"/>
<dbReference type="GO" id="GO:0043565">
    <property type="term" value="F:sequence-specific DNA binding"/>
    <property type="evidence" value="ECO:0007669"/>
    <property type="project" value="InterPro"/>
</dbReference>
<dbReference type="GO" id="GO:0000160">
    <property type="term" value="P:phosphorelay signal transduction system"/>
    <property type="evidence" value="ECO:0007669"/>
    <property type="project" value="UniProtKB-KW"/>
</dbReference>
<organism evidence="11 12">
    <name type="scientific">Paenibacillus endophyticus</name>
    <dbReference type="NCBI Taxonomy" id="1294268"/>
    <lineage>
        <taxon>Bacteria</taxon>
        <taxon>Bacillati</taxon>
        <taxon>Bacillota</taxon>
        <taxon>Bacilli</taxon>
        <taxon>Bacillales</taxon>
        <taxon>Paenibacillaceae</taxon>
        <taxon>Paenibacillus</taxon>
    </lineage>
</organism>
<dbReference type="RefSeq" id="WP_183560447.1">
    <property type="nucleotide sequence ID" value="NZ_CBCSLB010000002.1"/>
</dbReference>
<evidence type="ECO:0000256" key="1">
    <source>
        <dbReference type="ARBA" id="ARBA00004496"/>
    </source>
</evidence>
<evidence type="ECO:0000256" key="5">
    <source>
        <dbReference type="ARBA" id="ARBA00023015"/>
    </source>
</evidence>
<feature type="domain" description="HTH araC/xylS-type" evidence="9">
    <location>
        <begin position="425"/>
        <end position="523"/>
    </location>
</feature>
<reference evidence="11 12" key="1">
    <citation type="submission" date="2020-08" db="EMBL/GenBank/DDBJ databases">
        <title>Genomic Encyclopedia of Type Strains, Phase III (KMG-III): the genomes of soil and plant-associated and newly described type strains.</title>
        <authorList>
            <person name="Whitman W."/>
        </authorList>
    </citation>
    <scope>NUCLEOTIDE SEQUENCE [LARGE SCALE GENOMIC DNA]</scope>
    <source>
        <strain evidence="11 12">CECT 8234</strain>
    </source>
</reference>
<dbReference type="InterPro" id="IPR011006">
    <property type="entry name" value="CheY-like_superfamily"/>
</dbReference>
<evidence type="ECO:0000256" key="3">
    <source>
        <dbReference type="ARBA" id="ARBA00022553"/>
    </source>
</evidence>
<dbReference type="Gene3D" id="3.40.50.2300">
    <property type="match status" value="1"/>
</dbReference>
<evidence type="ECO:0000259" key="9">
    <source>
        <dbReference type="PROSITE" id="PS01124"/>
    </source>
</evidence>
<dbReference type="InterPro" id="IPR020449">
    <property type="entry name" value="Tscrpt_reg_AraC-type_HTH"/>
</dbReference>
<keyword evidence="5" id="KW-0805">Transcription regulation</keyword>
<evidence type="ECO:0000313" key="12">
    <source>
        <dbReference type="Proteomes" id="UP000518605"/>
    </source>
</evidence>
<dbReference type="InterPro" id="IPR018060">
    <property type="entry name" value="HTH_AraC"/>
</dbReference>
<dbReference type="InterPro" id="IPR009057">
    <property type="entry name" value="Homeodomain-like_sf"/>
</dbReference>
<sequence length="527" mass="60826">MKIVLVDDEKVIVEGIKFIINRYIPECTVVGAAYNGLEGVKLIHKLKPDIVITDIRMPQADGLEMINRLKEKGCQTKFILLSGYTEFEYARRGLNLGVLSYINKPVEEDELQACVYQAMKTIRDEKAKSREVDDLKQNIHSRMQERALRDILDFGSDNIELMEESLEIAQFQTEGSWFACIILEFDSNNDALKESGLQQVYALIDQTFGQFRAVHRFRYSATQIAMVVSQGSPIGYADLVRSMHRLKEEVYLQTEWTTTVGIGTVQKKAAGISQSFEEARYALSYKVVKGANAIIEYTEITNQSGRRQPVSDEMIAKLETALDNVNEKECLGIIREIFRMMDAESGLNPADIQLQCLNILLASIRKMSFQQLQQNDFLGRHILSLEGMSKFRTMEFLEEWMTEVIRRIIQFKLEHNIPQKKDIIAEVKEYVKAHYSEPITLTDLSARFFISPYYLSQFFKQKTGETYVNFLTQIRIGKAKELLEKTDLKVYEICQMVGYTDTQHFARVFEKLIGFKPREYRKNLPNE</sequence>
<accession>A0A7W5G8V4</accession>
<dbReference type="GO" id="GO:0005737">
    <property type="term" value="C:cytoplasm"/>
    <property type="evidence" value="ECO:0007669"/>
    <property type="project" value="UniProtKB-SubCell"/>
</dbReference>
<dbReference type="Pfam" id="PF17853">
    <property type="entry name" value="GGDEF_2"/>
    <property type="match status" value="1"/>
</dbReference>
<evidence type="ECO:0000256" key="7">
    <source>
        <dbReference type="ARBA" id="ARBA00023163"/>
    </source>
</evidence>
<name>A0A7W5G8V4_9BACL</name>
<dbReference type="EMBL" id="JACHXW010000003">
    <property type="protein sequence ID" value="MBB3151479.1"/>
    <property type="molecule type" value="Genomic_DNA"/>
</dbReference>
<feature type="modified residue" description="4-aspartylphosphate" evidence="8">
    <location>
        <position position="54"/>
    </location>
</feature>
<keyword evidence="2" id="KW-0963">Cytoplasm</keyword>
<comment type="subcellular location">
    <subcellularLocation>
        <location evidence="1">Cytoplasm</location>
    </subcellularLocation>
</comment>
<dbReference type="Pfam" id="PF12833">
    <property type="entry name" value="HTH_18"/>
    <property type="match status" value="1"/>
</dbReference>
<dbReference type="InterPro" id="IPR051552">
    <property type="entry name" value="HptR"/>
</dbReference>
<evidence type="ECO:0000256" key="2">
    <source>
        <dbReference type="ARBA" id="ARBA00022490"/>
    </source>
</evidence>